<dbReference type="InterPro" id="IPR036388">
    <property type="entry name" value="WH-like_DNA-bd_sf"/>
</dbReference>
<dbReference type="RefSeq" id="WP_379188766.1">
    <property type="nucleotide sequence ID" value="NZ_JBHSOW010000047.1"/>
</dbReference>
<evidence type="ECO:0000313" key="7">
    <source>
        <dbReference type="Proteomes" id="UP001596047"/>
    </source>
</evidence>
<evidence type="ECO:0000259" key="5">
    <source>
        <dbReference type="PROSITE" id="PS50931"/>
    </source>
</evidence>
<protein>
    <submittedName>
        <fullName evidence="6">LysR family transcriptional regulator</fullName>
    </submittedName>
</protein>
<dbReference type="EMBL" id="JBHSOW010000047">
    <property type="protein sequence ID" value="MFC5650216.1"/>
    <property type="molecule type" value="Genomic_DNA"/>
</dbReference>
<organism evidence="6 7">
    <name type="scientific">Paenibacillus solisilvae</name>
    <dbReference type="NCBI Taxonomy" id="2486751"/>
    <lineage>
        <taxon>Bacteria</taxon>
        <taxon>Bacillati</taxon>
        <taxon>Bacillota</taxon>
        <taxon>Bacilli</taxon>
        <taxon>Bacillales</taxon>
        <taxon>Paenibacillaceae</taxon>
        <taxon>Paenibacillus</taxon>
    </lineage>
</organism>
<gene>
    <name evidence="6" type="ORF">ACFPYJ_13980</name>
</gene>
<dbReference type="SUPFAM" id="SSF46785">
    <property type="entry name" value="Winged helix' DNA-binding domain"/>
    <property type="match status" value="1"/>
</dbReference>
<evidence type="ECO:0000256" key="1">
    <source>
        <dbReference type="ARBA" id="ARBA00009437"/>
    </source>
</evidence>
<keyword evidence="2" id="KW-0805">Transcription regulation</keyword>
<proteinExistence type="inferred from homology"/>
<dbReference type="PANTHER" id="PTHR30126">
    <property type="entry name" value="HTH-TYPE TRANSCRIPTIONAL REGULATOR"/>
    <property type="match status" value="1"/>
</dbReference>
<dbReference type="InterPro" id="IPR036390">
    <property type="entry name" value="WH_DNA-bd_sf"/>
</dbReference>
<name>A0ABW0W0E3_9BACL</name>
<dbReference type="Gene3D" id="1.10.10.10">
    <property type="entry name" value="Winged helix-like DNA-binding domain superfamily/Winged helix DNA-binding domain"/>
    <property type="match status" value="1"/>
</dbReference>
<evidence type="ECO:0000256" key="3">
    <source>
        <dbReference type="ARBA" id="ARBA00023125"/>
    </source>
</evidence>
<keyword evidence="4" id="KW-0804">Transcription</keyword>
<reference evidence="7" key="1">
    <citation type="journal article" date="2019" name="Int. J. Syst. Evol. Microbiol.">
        <title>The Global Catalogue of Microorganisms (GCM) 10K type strain sequencing project: providing services to taxonomists for standard genome sequencing and annotation.</title>
        <authorList>
            <consortium name="The Broad Institute Genomics Platform"/>
            <consortium name="The Broad Institute Genome Sequencing Center for Infectious Disease"/>
            <person name="Wu L."/>
            <person name="Ma J."/>
        </authorList>
    </citation>
    <scope>NUCLEOTIDE SEQUENCE [LARGE SCALE GENOMIC DNA]</scope>
    <source>
        <strain evidence="7">CGMCC 1.3240</strain>
    </source>
</reference>
<dbReference type="Gene3D" id="3.40.190.10">
    <property type="entry name" value="Periplasmic binding protein-like II"/>
    <property type="match status" value="2"/>
</dbReference>
<dbReference type="PRINTS" id="PR00039">
    <property type="entry name" value="HTHLYSR"/>
</dbReference>
<evidence type="ECO:0000256" key="2">
    <source>
        <dbReference type="ARBA" id="ARBA00023015"/>
    </source>
</evidence>
<dbReference type="PROSITE" id="PS50931">
    <property type="entry name" value="HTH_LYSR"/>
    <property type="match status" value="1"/>
</dbReference>
<accession>A0ABW0W0E3</accession>
<dbReference type="InterPro" id="IPR005119">
    <property type="entry name" value="LysR_subst-bd"/>
</dbReference>
<dbReference type="Pfam" id="PF00126">
    <property type="entry name" value="HTH_1"/>
    <property type="match status" value="1"/>
</dbReference>
<dbReference type="Pfam" id="PF03466">
    <property type="entry name" value="LysR_substrate"/>
    <property type="match status" value="1"/>
</dbReference>
<dbReference type="Proteomes" id="UP001596047">
    <property type="component" value="Unassembled WGS sequence"/>
</dbReference>
<dbReference type="SUPFAM" id="SSF53850">
    <property type="entry name" value="Periplasmic binding protein-like II"/>
    <property type="match status" value="1"/>
</dbReference>
<feature type="domain" description="HTH lysR-type" evidence="5">
    <location>
        <begin position="1"/>
        <end position="58"/>
    </location>
</feature>
<evidence type="ECO:0000313" key="6">
    <source>
        <dbReference type="EMBL" id="MFC5650216.1"/>
    </source>
</evidence>
<evidence type="ECO:0000256" key="4">
    <source>
        <dbReference type="ARBA" id="ARBA00023163"/>
    </source>
</evidence>
<comment type="caution">
    <text evidence="6">The sequence shown here is derived from an EMBL/GenBank/DDBJ whole genome shotgun (WGS) entry which is preliminary data.</text>
</comment>
<comment type="similarity">
    <text evidence="1">Belongs to the LysR transcriptional regulatory family.</text>
</comment>
<keyword evidence="7" id="KW-1185">Reference proteome</keyword>
<dbReference type="CDD" id="cd05466">
    <property type="entry name" value="PBP2_LTTR_substrate"/>
    <property type="match status" value="1"/>
</dbReference>
<keyword evidence="3" id="KW-0238">DNA-binding</keyword>
<dbReference type="InterPro" id="IPR000847">
    <property type="entry name" value="LysR_HTH_N"/>
</dbReference>
<sequence length="299" mass="33313">MDLKTLKTFQLIVAHGSFNRAAEALNYAQSTVTMQIQRLESDLGVQLLERDKKKVQLTEAGRLFHEQSLQIVNDLEHLQTRLSDHQLGEAGHIRLGATEPSASHRLPAIIASFLAQFPRIHISVDIASTAVLSERLLQGVLDLALSSAPDLGASIFFEPLYKEDFVLIMSEEHPLAQQPVIELKDIQEHRLLITAADCPYRRKLEFILQESGRTTLDTMVISSMTALRYYAAAGMGIALVPRISLNPIPAGTLMRPLPQQYDLGMVCGIQYKASEHPLKLASAKLVQFLKEQLTDRALR</sequence>
<dbReference type="PANTHER" id="PTHR30126:SF40">
    <property type="entry name" value="HTH-TYPE TRANSCRIPTIONAL REGULATOR GLTR"/>
    <property type="match status" value="1"/>
</dbReference>